<evidence type="ECO:0000256" key="7">
    <source>
        <dbReference type="ARBA" id="ARBA00023186"/>
    </source>
</evidence>
<dbReference type="InterPro" id="IPR050130">
    <property type="entry name" value="ClpA_ClpB"/>
</dbReference>
<dbReference type="PANTHER" id="PTHR11638:SF18">
    <property type="entry name" value="HEAT SHOCK PROTEIN 104"/>
    <property type="match status" value="1"/>
</dbReference>
<dbReference type="PROSITE" id="PS00871">
    <property type="entry name" value="CLPAB_2"/>
    <property type="match status" value="1"/>
</dbReference>
<dbReference type="InterPro" id="IPR027417">
    <property type="entry name" value="P-loop_NTPase"/>
</dbReference>
<keyword evidence="14" id="KW-0378">Hydrolase</keyword>
<dbReference type="InterPro" id="IPR028299">
    <property type="entry name" value="ClpA/B_CS2"/>
</dbReference>
<evidence type="ECO:0000313" key="14">
    <source>
        <dbReference type="EMBL" id="GAA1678572.1"/>
    </source>
</evidence>
<dbReference type="GO" id="GO:0008233">
    <property type="term" value="F:peptidase activity"/>
    <property type="evidence" value="ECO:0007669"/>
    <property type="project" value="UniProtKB-KW"/>
</dbReference>
<keyword evidence="3 10" id="KW-0547">Nucleotide-binding</keyword>
<accession>A0ABP4SWY0</accession>
<evidence type="ECO:0000256" key="10">
    <source>
        <dbReference type="RuleBase" id="RU004432"/>
    </source>
</evidence>
<dbReference type="PANTHER" id="PTHR11638">
    <property type="entry name" value="ATP-DEPENDENT CLP PROTEASE"/>
    <property type="match status" value="1"/>
</dbReference>
<dbReference type="EMBL" id="BAAAPK010000001">
    <property type="protein sequence ID" value="GAA1678572.1"/>
    <property type="molecule type" value="Genomic_DNA"/>
</dbReference>
<gene>
    <name evidence="14" type="ORF">GCM10009807_23100</name>
</gene>
<comment type="caution">
    <text evidence="14">The sequence shown here is derived from an EMBL/GenBank/DDBJ whole genome shotgun (WGS) entry which is preliminary data.</text>
</comment>
<dbReference type="Gene3D" id="1.10.8.60">
    <property type="match status" value="2"/>
</dbReference>
<evidence type="ECO:0000256" key="11">
    <source>
        <dbReference type="SAM" id="MobiDB-lite"/>
    </source>
</evidence>
<dbReference type="InterPro" id="IPR001943">
    <property type="entry name" value="UVR_dom"/>
</dbReference>
<dbReference type="InterPro" id="IPR019489">
    <property type="entry name" value="Clp_ATPase_C"/>
</dbReference>
<dbReference type="SUPFAM" id="SSF52540">
    <property type="entry name" value="P-loop containing nucleoside triphosphate hydrolases"/>
    <property type="match status" value="2"/>
</dbReference>
<dbReference type="CDD" id="cd00009">
    <property type="entry name" value="AAA"/>
    <property type="match status" value="1"/>
</dbReference>
<dbReference type="Gene3D" id="4.10.860.10">
    <property type="entry name" value="UVR domain"/>
    <property type="match status" value="1"/>
</dbReference>
<name>A0ABP4SWY0_9MICO</name>
<evidence type="ECO:0000259" key="13">
    <source>
        <dbReference type="PROSITE" id="PS51903"/>
    </source>
</evidence>
<dbReference type="Pfam" id="PF00004">
    <property type="entry name" value="AAA"/>
    <property type="match status" value="1"/>
</dbReference>
<evidence type="ECO:0000256" key="3">
    <source>
        <dbReference type="ARBA" id="ARBA00022741"/>
    </source>
</evidence>
<keyword evidence="4 10" id="KW-0067">ATP-binding</keyword>
<organism evidence="14 15">
    <name type="scientific">Microbacterium lacus</name>
    <dbReference type="NCBI Taxonomy" id="415217"/>
    <lineage>
        <taxon>Bacteria</taxon>
        <taxon>Bacillati</taxon>
        <taxon>Actinomycetota</taxon>
        <taxon>Actinomycetes</taxon>
        <taxon>Micrococcales</taxon>
        <taxon>Microbacteriaceae</taxon>
        <taxon>Microbacterium</taxon>
    </lineage>
</organism>
<dbReference type="PROSITE" id="PS51903">
    <property type="entry name" value="CLP_R"/>
    <property type="match status" value="1"/>
</dbReference>
<dbReference type="InterPro" id="IPR001270">
    <property type="entry name" value="ClpA/B"/>
</dbReference>
<dbReference type="Pfam" id="PF10431">
    <property type="entry name" value="ClpB_D2-small"/>
    <property type="match status" value="1"/>
</dbReference>
<comment type="subunit">
    <text evidence="8">Homohexamer. The oligomerization is ATP-dependent.</text>
</comment>
<evidence type="ECO:0000256" key="9">
    <source>
        <dbReference type="PROSITE-ProRule" id="PRU01251"/>
    </source>
</evidence>
<keyword evidence="5" id="KW-0346">Stress response</keyword>
<feature type="domain" description="Clp R" evidence="13">
    <location>
        <begin position="38"/>
        <end position="181"/>
    </location>
</feature>
<reference evidence="15" key="1">
    <citation type="journal article" date="2019" name="Int. J. Syst. Evol. Microbiol.">
        <title>The Global Catalogue of Microorganisms (GCM) 10K type strain sequencing project: providing services to taxonomists for standard genome sequencing and annotation.</title>
        <authorList>
            <consortium name="The Broad Institute Genomics Platform"/>
            <consortium name="The Broad Institute Genome Sequencing Center for Infectious Disease"/>
            <person name="Wu L."/>
            <person name="Ma J."/>
        </authorList>
    </citation>
    <scope>NUCLEOTIDE SEQUENCE [LARGE SCALE GENOMIC DNA]</scope>
    <source>
        <strain evidence="15">JCM 15575</strain>
    </source>
</reference>
<dbReference type="InterPro" id="IPR004176">
    <property type="entry name" value="Clp_R_N"/>
</dbReference>
<dbReference type="Proteomes" id="UP001500596">
    <property type="component" value="Unassembled WGS sequence"/>
</dbReference>
<dbReference type="GO" id="GO:0005524">
    <property type="term" value="F:ATP binding"/>
    <property type="evidence" value="ECO:0007669"/>
    <property type="project" value="UniProtKB-KW"/>
</dbReference>
<feature type="region of interest" description="Disordered" evidence="11">
    <location>
        <begin position="177"/>
        <end position="199"/>
    </location>
</feature>
<evidence type="ECO:0000259" key="12">
    <source>
        <dbReference type="PROSITE" id="PS50151"/>
    </source>
</evidence>
<dbReference type="Pfam" id="PF07724">
    <property type="entry name" value="AAA_2"/>
    <property type="match status" value="1"/>
</dbReference>
<sequence>MPEDFTPQDAENGASAFDEFLSRYLDGERARASRSIDLTRFLSARTQELLQQAGAFALARGQRELDALHVLRILVDESPAKDAVQRIGADPAAIVRAVEQRLPQASDPADVDGAVVTPSVQRALFHAFQVARSSGSTYLDPEHLFFALVLGQDTPAGQILAHAGVTADALLQGARETVTPGAAPSSAPEAEDPASDTPMLDRFGTDLTSRAREGGMDPVIGREDEIEQTIEILSRRTKNNPVLVGEAGVGKTAIVEGLAQAIVAGAVPEQLRDKRVIALDLPAMLAGTRYRGDFEERLTKTMDEVATRSGEIILFIDEVHTVAGAGGGGEGAMDAGNILKPRLARGDLHLVGATTLKEYRVIEKDPALERRFQPVRVGEPSLEDAVLILRGLRPAYEEHHGVRFTDDALRAAVELSDRYLTERVLPDKAIDLIDQAGARLRLRLGVQVDTQALVARLAELEADKNAAVSAEKYEEASRIRDQITEVQARLQEATARPSADAVVGEPEIAAVISRATGIPAARLTETERERLATLEDDLHARVIGQDAAVTAVAKAVRRNRTGMGDARRPVGSFLFLGPTGVGKTELAKALAADLFDDETAVIRFDMSEYGERHTVSRLVGAPPGYVGYDEAGQLTERVRRNPYSIVLFDEIEKAHPDVFNLLLQVLDDGRLTDGQGRTVDFRNTVIVMTSNIGSEFLASRSGAIGFIADGGGATGFGSEDDLRVRVMGRLREAMRPEFLNRIDEIVLFRKLEKTQLREIVRLMLGATTRRLNAREVSIEVTDAAVDWLAEHGYEPEYGARPLRRLIQRELDDRIADLFVSGSLTDGGAVTVDAVDDALAVRSAGVLATAA</sequence>
<dbReference type="InterPro" id="IPR041546">
    <property type="entry name" value="ClpA/ClpB_AAA_lid"/>
</dbReference>
<dbReference type="Gene3D" id="1.10.1780.10">
    <property type="entry name" value="Clp, N-terminal domain"/>
    <property type="match status" value="1"/>
</dbReference>
<keyword evidence="2 9" id="KW-0677">Repeat</keyword>
<feature type="domain" description="UVR" evidence="12">
    <location>
        <begin position="454"/>
        <end position="489"/>
    </location>
</feature>
<keyword evidence="7 10" id="KW-0143">Chaperone</keyword>
<evidence type="ECO:0000256" key="8">
    <source>
        <dbReference type="ARBA" id="ARBA00026057"/>
    </source>
</evidence>
<dbReference type="SMART" id="SM00382">
    <property type="entry name" value="AAA"/>
    <property type="match status" value="2"/>
</dbReference>
<dbReference type="PROSITE" id="PS00870">
    <property type="entry name" value="CLPAB_1"/>
    <property type="match status" value="1"/>
</dbReference>
<dbReference type="InterPro" id="IPR018368">
    <property type="entry name" value="ClpA/B_CS1"/>
</dbReference>
<dbReference type="InterPro" id="IPR036628">
    <property type="entry name" value="Clp_N_dom_sf"/>
</dbReference>
<evidence type="ECO:0000256" key="2">
    <source>
        <dbReference type="ARBA" id="ARBA00022737"/>
    </source>
</evidence>
<dbReference type="Pfam" id="PF17871">
    <property type="entry name" value="AAA_lid_9"/>
    <property type="match status" value="1"/>
</dbReference>
<keyword evidence="15" id="KW-1185">Reference proteome</keyword>
<dbReference type="Pfam" id="PF02861">
    <property type="entry name" value="Clp_N"/>
    <property type="match status" value="2"/>
</dbReference>
<evidence type="ECO:0000313" key="15">
    <source>
        <dbReference type="Proteomes" id="UP001500596"/>
    </source>
</evidence>
<keyword evidence="6" id="KW-0175">Coiled coil</keyword>
<comment type="similarity">
    <text evidence="1 10">Belongs to the ClpA/ClpB family.</text>
</comment>
<evidence type="ECO:0000256" key="1">
    <source>
        <dbReference type="ARBA" id="ARBA00008675"/>
    </source>
</evidence>
<dbReference type="SMART" id="SM01086">
    <property type="entry name" value="ClpB_D2-small"/>
    <property type="match status" value="1"/>
</dbReference>
<dbReference type="GO" id="GO:0006508">
    <property type="term" value="P:proteolysis"/>
    <property type="evidence" value="ECO:0007669"/>
    <property type="project" value="UniProtKB-KW"/>
</dbReference>
<protein>
    <submittedName>
        <fullName evidence="14">ATP-dependent Clp protease ATP-binding subunit</fullName>
    </submittedName>
</protein>
<dbReference type="RefSeq" id="WP_344054705.1">
    <property type="nucleotide sequence ID" value="NZ_BAAAPK010000001.1"/>
</dbReference>
<keyword evidence="14" id="KW-0645">Protease</keyword>
<dbReference type="InterPro" id="IPR003593">
    <property type="entry name" value="AAA+_ATPase"/>
</dbReference>
<evidence type="ECO:0000256" key="5">
    <source>
        <dbReference type="ARBA" id="ARBA00023016"/>
    </source>
</evidence>
<evidence type="ECO:0000256" key="4">
    <source>
        <dbReference type="ARBA" id="ARBA00022840"/>
    </source>
</evidence>
<dbReference type="Gene3D" id="3.40.50.300">
    <property type="entry name" value="P-loop containing nucleotide triphosphate hydrolases"/>
    <property type="match status" value="2"/>
</dbReference>
<dbReference type="PRINTS" id="PR00300">
    <property type="entry name" value="CLPPROTEASEA"/>
</dbReference>
<evidence type="ECO:0000256" key="6">
    <source>
        <dbReference type="ARBA" id="ARBA00023054"/>
    </source>
</evidence>
<proteinExistence type="inferred from homology"/>
<dbReference type="SUPFAM" id="SSF81923">
    <property type="entry name" value="Double Clp-N motif"/>
    <property type="match status" value="1"/>
</dbReference>
<dbReference type="InterPro" id="IPR003959">
    <property type="entry name" value="ATPase_AAA_core"/>
</dbReference>
<dbReference type="PROSITE" id="PS50151">
    <property type="entry name" value="UVR"/>
    <property type="match status" value="1"/>
</dbReference>
<dbReference type="CDD" id="cd19499">
    <property type="entry name" value="RecA-like_ClpB_Hsp104-like"/>
    <property type="match status" value="1"/>
</dbReference>